<keyword evidence="7" id="KW-1185">Reference proteome</keyword>
<proteinExistence type="inferred from homology"/>
<keyword evidence="4" id="KW-0408">Iron</keyword>
<accession>A0ABQ1K7B7</accession>
<name>A0ABQ1K7B7_9GAMM</name>
<keyword evidence="1" id="KW-0813">Transport</keyword>
<dbReference type="Gene3D" id="1.10.490.10">
    <property type="entry name" value="Globins"/>
    <property type="match status" value="1"/>
</dbReference>
<evidence type="ECO:0000256" key="5">
    <source>
        <dbReference type="ARBA" id="ARBA00034496"/>
    </source>
</evidence>
<keyword evidence="2" id="KW-0349">Heme</keyword>
<evidence type="ECO:0000256" key="4">
    <source>
        <dbReference type="ARBA" id="ARBA00023004"/>
    </source>
</evidence>
<dbReference type="SUPFAM" id="SSF46458">
    <property type="entry name" value="Globin-like"/>
    <property type="match status" value="1"/>
</dbReference>
<evidence type="ECO:0000313" key="7">
    <source>
        <dbReference type="Proteomes" id="UP000629025"/>
    </source>
</evidence>
<reference evidence="7" key="1">
    <citation type="journal article" date="2019" name="Int. J. Syst. Evol. Microbiol.">
        <title>The Global Catalogue of Microorganisms (GCM) 10K type strain sequencing project: providing services to taxonomists for standard genome sequencing and annotation.</title>
        <authorList>
            <consortium name="The Broad Institute Genomics Platform"/>
            <consortium name="The Broad Institute Genome Sequencing Center for Infectious Disease"/>
            <person name="Wu L."/>
            <person name="Ma J."/>
        </authorList>
    </citation>
    <scope>NUCLEOTIDE SEQUENCE [LARGE SCALE GENOMIC DNA]</scope>
    <source>
        <strain evidence="7">CGMCC 1.15341</strain>
    </source>
</reference>
<dbReference type="InterPro" id="IPR044203">
    <property type="entry name" value="GlbO/GLB3-like"/>
</dbReference>
<gene>
    <name evidence="6" type="ORF">GCM10011352_10760</name>
</gene>
<keyword evidence="3" id="KW-0479">Metal-binding</keyword>
<comment type="caution">
    <text evidence="6">The sequence shown here is derived from an EMBL/GenBank/DDBJ whole genome shotgun (WGS) entry which is preliminary data.</text>
</comment>
<dbReference type="InterPro" id="IPR001486">
    <property type="entry name" value="Hemoglobin_trunc"/>
</dbReference>
<sequence length="149" mass="17046">MSDKTDTHNPLPYGTGDATYRAAGGIEGITALVDRFYELMDSLPEARALREMHPADLTQSRQKLAYFLSGWMGGPRLFSQHYGSIIIPEAHKQFPVDMDSKNAWLRCMEQALIELEYPEDFRHYLMKQLAIPAEVIRARAQMEAQSRQQ</sequence>
<organism evidence="6 7">
    <name type="scientific">Marinobacterium zhoushanense</name>
    <dbReference type="NCBI Taxonomy" id="1679163"/>
    <lineage>
        <taxon>Bacteria</taxon>
        <taxon>Pseudomonadati</taxon>
        <taxon>Pseudomonadota</taxon>
        <taxon>Gammaproteobacteria</taxon>
        <taxon>Oceanospirillales</taxon>
        <taxon>Oceanospirillaceae</taxon>
        <taxon>Marinobacterium</taxon>
    </lineage>
</organism>
<dbReference type="InterPro" id="IPR012292">
    <property type="entry name" value="Globin/Proto"/>
</dbReference>
<dbReference type="InterPro" id="IPR009050">
    <property type="entry name" value="Globin-like_sf"/>
</dbReference>
<evidence type="ECO:0000256" key="1">
    <source>
        <dbReference type="ARBA" id="ARBA00022448"/>
    </source>
</evidence>
<evidence type="ECO:0000256" key="2">
    <source>
        <dbReference type="ARBA" id="ARBA00022617"/>
    </source>
</evidence>
<dbReference type="CDD" id="cd14773">
    <property type="entry name" value="TrHb2_PhHbO-like_O"/>
    <property type="match status" value="1"/>
</dbReference>
<comment type="similarity">
    <text evidence="5">Belongs to the truncated hemoglobin family. Group II subfamily.</text>
</comment>
<protein>
    <submittedName>
        <fullName evidence="6">Globin</fullName>
    </submittedName>
</protein>
<dbReference type="RefSeq" id="WP_229680604.1">
    <property type="nucleotide sequence ID" value="NZ_BMIJ01000002.1"/>
</dbReference>
<dbReference type="EMBL" id="BMIJ01000002">
    <property type="protein sequence ID" value="GGB86733.1"/>
    <property type="molecule type" value="Genomic_DNA"/>
</dbReference>
<evidence type="ECO:0000256" key="3">
    <source>
        <dbReference type="ARBA" id="ARBA00022723"/>
    </source>
</evidence>
<dbReference type="Proteomes" id="UP000629025">
    <property type="component" value="Unassembled WGS sequence"/>
</dbReference>
<dbReference type="PANTHER" id="PTHR47366:SF1">
    <property type="entry name" value="TWO-ON-TWO HEMOGLOBIN-3"/>
    <property type="match status" value="1"/>
</dbReference>
<evidence type="ECO:0000313" key="6">
    <source>
        <dbReference type="EMBL" id="GGB86733.1"/>
    </source>
</evidence>
<dbReference type="Pfam" id="PF01152">
    <property type="entry name" value="Bac_globin"/>
    <property type="match status" value="1"/>
</dbReference>
<dbReference type="PANTHER" id="PTHR47366">
    <property type="entry name" value="TWO-ON-TWO HEMOGLOBIN-3"/>
    <property type="match status" value="1"/>
</dbReference>